<accession>A0ACC2N6H9</accession>
<name>A0ACC2N6H9_9HYME</name>
<organism evidence="1 2">
    <name type="scientific">Eretmocerus hayati</name>
    <dbReference type="NCBI Taxonomy" id="131215"/>
    <lineage>
        <taxon>Eukaryota</taxon>
        <taxon>Metazoa</taxon>
        <taxon>Ecdysozoa</taxon>
        <taxon>Arthropoda</taxon>
        <taxon>Hexapoda</taxon>
        <taxon>Insecta</taxon>
        <taxon>Pterygota</taxon>
        <taxon>Neoptera</taxon>
        <taxon>Endopterygota</taxon>
        <taxon>Hymenoptera</taxon>
        <taxon>Apocrita</taxon>
        <taxon>Proctotrupomorpha</taxon>
        <taxon>Chalcidoidea</taxon>
        <taxon>Aphelinidae</taxon>
        <taxon>Aphelininae</taxon>
        <taxon>Eretmocerus</taxon>
    </lineage>
</organism>
<evidence type="ECO:0000313" key="1">
    <source>
        <dbReference type="EMBL" id="KAJ8665922.1"/>
    </source>
</evidence>
<sequence>MDMIDDRLHGGDKKGCHDVWINGRQIRLDSDDETNTACPRRDKRQNKETLNGTPGTTDGSQTGWTLKHEGHVDAISSGKIIHEEMPANNKQTDELDLGNVETIRDLRRRNLLDSPEHLLEDCQLVHKISGDSSDLFNSRSVIDGGDATFKNHIDTRPDEDMEMFCKRNICGKCQDPFDVGKSEDLILFDGFCERCEDKMNSPMIEDIGGSSALGYEKSNHGSNDDFSVNDRGNLYVEIENSDEYVVGNCDFIEPYTKEDELKSVKRIRSPSAVRILRPQDPYVYDYGNKIFHSYRSLDLCGSLEHELEVSHVWKDEMARSGSVARVRNTKSPYPESKLNFGHIVSRPPHQFHRPRKKSRYLLMIKDTFSIIGKMQAPIRLHADVLIHEKSDVRVKRSVNDEQDGRGEARTPVVIFEGRDSHLKNINSTFLSENGSNLILHNEQNGITPFMDIELMEAQDAGTRGLKVTVNIDNDVAIIVHIHLTKIGLVREFQMTSEGNSSLKKNVRALSVDENDKLGESESNKLRNEHKTHLSAELKIKMRDNSAQNDKLLQTRPIRDDEQGENTVLDIDLLFCSRGLETELRRNRLITISETRGPQLMNIQNNDSCMRLKDDKNRYKTEGILFQGLMGYPSIKCNQNFIRKVDIFLEKRYQSILKFSRIFWNYYNWRNEKSYFNRFMRRPSLRQLKEVVRMCQEINSDHRYTNHSFLEKLPWVLLSYI</sequence>
<comment type="caution">
    <text evidence="1">The sequence shown here is derived from an EMBL/GenBank/DDBJ whole genome shotgun (WGS) entry which is preliminary data.</text>
</comment>
<gene>
    <name evidence="1" type="ORF">QAD02_007584</name>
</gene>
<reference evidence="1" key="1">
    <citation type="submission" date="2023-04" db="EMBL/GenBank/DDBJ databases">
        <title>A chromosome-level genome assembly of the parasitoid wasp Eretmocerus hayati.</title>
        <authorList>
            <person name="Zhong Y."/>
            <person name="Liu S."/>
            <person name="Liu Y."/>
        </authorList>
    </citation>
    <scope>NUCLEOTIDE SEQUENCE</scope>
    <source>
        <strain evidence="1">ZJU_SS_LIU_2023</strain>
    </source>
</reference>
<evidence type="ECO:0000313" key="2">
    <source>
        <dbReference type="Proteomes" id="UP001239111"/>
    </source>
</evidence>
<keyword evidence="2" id="KW-1185">Reference proteome</keyword>
<dbReference type="EMBL" id="CM056744">
    <property type="protein sequence ID" value="KAJ8665922.1"/>
    <property type="molecule type" value="Genomic_DNA"/>
</dbReference>
<protein>
    <submittedName>
        <fullName evidence="1">Uncharacterized protein</fullName>
    </submittedName>
</protein>
<proteinExistence type="predicted"/>
<dbReference type="Proteomes" id="UP001239111">
    <property type="component" value="Chromosome 4"/>
</dbReference>